<keyword evidence="2" id="KW-1185">Reference proteome</keyword>
<gene>
    <name evidence="1" type="ORF">BDY19DRAFT_14834</name>
</gene>
<accession>A0ACB8UJ96</accession>
<dbReference type="Proteomes" id="UP001055072">
    <property type="component" value="Unassembled WGS sequence"/>
</dbReference>
<comment type="caution">
    <text evidence="1">The sequence shown here is derived from an EMBL/GenBank/DDBJ whole genome shotgun (WGS) entry which is preliminary data.</text>
</comment>
<name>A0ACB8UJ96_9APHY</name>
<proteinExistence type="predicted"/>
<dbReference type="EMBL" id="MU274900">
    <property type="protein sequence ID" value="KAI0094343.1"/>
    <property type="molecule type" value="Genomic_DNA"/>
</dbReference>
<organism evidence="1 2">
    <name type="scientific">Irpex rosettiformis</name>
    <dbReference type="NCBI Taxonomy" id="378272"/>
    <lineage>
        <taxon>Eukaryota</taxon>
        <taxon>Fungi</taxon>
        <taxon>Dikarya</taxon>
        <taxon>Basidiomycota</taxon>
        <taxon>Agaricomycotina</taxon>
        <taxon>Agaricomycetes</taxon>
        <taxon>Polyporales</taxon>
        <taxon>Irpicaceae</taxon>
        <taxon>Irpex</taxon>
    </lineage>
</organism>
<evidence type="ECO:0000313" key="1">
    <source>
        <dbReference type="EMBL" id="KAI0094343.1"/>
    </source>
</evidence>
<protein>
    <submittedName>
        <fullName evidence="1">Uncharacterized protein</fullName>
    </submittedName>
</protein>
<evidence type="ECO:0000313" key="2">
    <source>
        <dbReference type="Proteomes" id="UP001055072"/>
    </source>
</evidence>
<sequence>MSLPACLVALLEPDTNVSEAEYNDWADNEHIPARLQLPAFQNCIRWKAVDRKKPSWATSYDLTSYEETLKPEYTALNANRSARELRVFGDVAMFERRVYEAYEGNVTKLPKPSALYDPAKPAPFAHFITMYPKPGAEEEIERWYEEEHIPDMAKSFGGWIRSRRFILKDWLRGGKELLGDDASPPKFLAIHEYSHIEIAGNQEELNKFSTEWTVKVLTELNSKVEFRLFAMDKEFRKD</sequence>
<reference evidence="1" key="1">
    <citation type="journal article" date="2021" name="Environ. Microbiol.">
        <title>Gene family expansions and transcriptome signatures uncover fungal adaptations to wood decay.</title>
        <authorList>
            <person name="Hage H."/>
            <person name="Miyauchi S."/>
            <person name="Viragh M."/>
            <person name="Drula E."/>
            <person name="Min B."/>
            <person name="Chaduli D."/>
            <person name="Navarro D."/>
            <person name="Favel A."/>
            <person name="Norest M."/>
            <person name="Lesage-Meessen L."/>
            <person name="Balint B."/>
            <person name="Merenyi Z."/>
            <person name="de Eugenio L."/>
            <person name="Morin E."/>
            <person name="Martinez A.T."/>
            <person name="Baldrian P."/>
            <person name="Stursova M."/>
            <person name="Martinez M.J."/>
            <person name="Novotny C."/>
            <person name="Magnuson J.K."/>
            <person name="Spatafora J.W."/>
            <person name="Maurice S."/>
            <person name="Pangilinan J."/>
            <person name="Andreopoulos W."/>
            <person name="LaButti K."/>
            <person name="Hundley H."/>
            <person name="Na H."/>
            <person name="Kuo A."/>
            <person name="Barry K."/>
            <person name="Lipzen A."/>
            <person name="Henrissat B."/>
            <person name="Riley R."/>
            <person name="Ahrendt S."/>
            <person name="Nagy L.G."/>
            <person name="Grigoriev I.V."/>
            <person name="Martin F."/>
            <person name="Rosso M.N."/>
        </authorList>
    </citation>
    <scope>NUCLEOTIDE SEQUENCE</scope>
    <source>
        <strain evidence="1">CBS 384.51</strain>
    </source>
</reference>